<evidence type="ECO:0000256" key="1">
    <source>
        <dbReference type="ARBA" id="ARBA00005417"/>
    </source>
</evidence>
<dbReference type="Gene3D" id="3.40.50.300">
    <property type="entry name" value="P-loop containing nucleotide triphosphate hydrolases"/>
    <property type="match status" value="1"/>
</dbReference>
<name>A0A2R6Y3Z0_9BACL</name>
<dbReference type="SMART" id="SM00382">
    <property type="entry name" value="AAA"/>
    <property type="match status" value="1"/>
</dbReference>
<accession>A0A2R6Y3Z0</accession>
<dbReference type="PROSITE" id="PS00211">
    <property type="entry name" value="ABC_TRANSPORTER_1"/>
    <property type="match status" value="1"/>
</dbReference>
<dbReference type="InterPro" id="IPR003439">
    <property type="entry name" value="ABC_transporter-like_ATP-bd"/>
</dbReference>
<dbReference type="Pfam" id="PF00005">
    <property type="entry name" value="ABC_tran"/>
    <property type="match status" value="1"/>
</dbReference>
<comment type="similarity">
    <text evidence="1">Belongs to the ABC transporter superfamily.</text>
</comment>
<proteinExistence type="inferred from homology"/>
<keyword evidence="3" id="KW-0547">Nucleotide-binding</keyword>
<dbReference type="FunFam" id="3.40.50.300:FF:000016">
    <property type="entry name" value="Oligopeptide ABC transporter ATP-binding component"/>
    <property type="match status" value="1"/>
</dbReference>
<evidence type="ECO:0000313" key="6">
    <source>
        <dbReference type="EMBL" id="PTQ57373.1"/>
    </source>
</evidence>
<keyword evidence="2" id="KW-0813">Transport</keyword>
<evidence type="ECO:0000256" key="4">
    <source>
        <dbReference type="ARBA" id="ARBA00022840"/>
    </source>
</evidence>
<dbReference type="InterPro" id="IPR013563">
    <property type="entry name" value="Oligopep_ABC_C"/>
</dbReference>
<dbReference type="GO" id="GO:0055085">
    <property type="term" value="P:transmembrane transport"/>
    <property type="evidence" value="ECO:0007669"/>
    <property type="project" value="UniProtKB-ARBA"/>
</dbReference>
<dbReference type="NCBIfam" id="TIGR01727">
    <property type="entry name" value="oligo_HPY"/>
    <property type="match status" value="1"/>
</dbReference>
<dbReference type="InterPro" id="IPR027417">
    <property type="entry name" value="P-loop_NTPase"/>
</dbReference>
<evidence type="ECO:0000256" key="2">
    <source>
        <dbReference type="ARBA" id="ARBA00022448"/>
    </source>
</evidence>
<dbReference type="GO" id="GO:0015833">
    <property type="term" value="P:peptide transport"/>
    <property type="evidence" value="ECO:0007669"/>
    <property type="project" value="InterPro"/>
</dbReference>
<dbReference type="SUPFAM" id="SSF52540">
    <property type="entry name" value="P-loop containing nucleoside triphosphate hydrolases"/>
    <property type="match status" value="1"/>
</dbReference>
<dbReference type="PANTHER" id="PTHR43776">
    <property type="entry name" value="TRANSPORT ATP-BINDING PROTEIN"/>
    <property type="match status" value="1"/>
</dbReference>
<feature type="domain" description="ABC transporter" evidence="5">
    <location>
        <begin position="9"/>
        <end position="254"/>
    </location>
</feature>
<dbReference type="GO" id="GO:0005524">
    <property type="term" value="F:ATP binding"/>
    <property type="evidence" value="ECO:0007669"/>
    <property type="project" value="UniProtKB-KW"/>
</dbReference>
<dbReference type="PANTHER" id="PTHR43776:SF8">
    <property type="entry name" value="ABC TRANSPORTER, ATP-BINDING PROTEIN"/>
    <property type="match status" value="1"/>
</dbReference>
<dbReference type="InterPro" id="IPR003593">
    <property type="entry name" value="AAA+_ATPase"/>
</dbReference>
<evidence type="ECO:0000313" key="7">
    <source>
        <dbReference type="Proteomes" id="UP000244338"/>
    </source>
</evidence>
<dbReference type="Proteomes" id="UP000244338">
    <property type="component" value="Unassembled WGS sequence"/>
</dbReference>
<dbReference type="InterPro" id="IPR050319">
    <property type="entry name" value="ABC_transp_ATP-bind"/>
</dbReference>
<evidence type="ECO:0000256" key="3">
    <source>
        <dbReference type="ARBA" id="ARBA00022741"/>
    </source>
</evidence>
<protein>
    <submittedName>
        <fullName evidence="6">Oligopeptide transport ATP-binding protein OppF</fullName>
    </submittedName>
</protein>
<dbReference type="InterPro" id="IPR017871">
    <property type="entry name" value="ABC_transporter-like_CS"/>
</dbReference>
<comment type="caution">
    <text evidence="6">The sequence shown here is derived from an EMBL/GenBank/DDBJ whole genome shotgun (WGS) entry which is preliminary data.</text>
</comment>
<dbReference type="AlphaFoldDB" id="A0A2R6Y3Z0"/>
<evidence type="ECO:0000259" key="5">
    <source>
        <dbReference type="PROSITE" id="PS50893"/>
    </source>
</evidence>
<dbReference type="EMBL" id="PEBX01000008">
    <property type="protein sequence ID" value="PTQ57373.1"/>
    <property type="molecule type" value="Genomic_DNA"/>
</dbReference>
<sequence>MEPVIERMLEVQNLKKYFSVGKQLLKAIDDVSLEVKTGQSVGIVGESGSGKSTFARLVLGLLEATDGNVFFMESIAVQPMKKNNRSMTLRKYAQIVFQNPYLSLFPHLTIGANIEEPLRIHGVRDKEKRHLRAQELMYKVGVPEAYYDAFPHELSGGQQQRVAIARALALNPKLIVFDEPVSSLDVSIQAQILNLLLDLKEQYRLTYVFIAHDLAVVEYISDVIAVMYLGRFVEYAPKRFLIDQPLHPYTNVLLESVPVVGGSLKDVAGRGEIPSPLSPPSGCPFHPRCTKAFDRCRLERPEFIEVKPNHWVACHLYT</sequence>
<dbReference type="GO" id="GO:0016887">
    <property type="term" value="F:ATP hydrolysis activity"/>
    <property type="evidence" value="ECO:0007669"/>
    <property type="project" value="InterPro"/>
</dbReference>
<dbReference type="PROSITE" id="PS50893">
    <property type="entry name" value="ABC_TRANSPORTER_2"/>
    <property type="match status" value="1"/>
</dbReference>
<organism evidence="6 7">
    <name type="scientific">Candidatus Carbonibacillus altaicus</name>
    <dbReference type="NCBI Taxonomy" id="2163959"/>
    <lineage>
        <taxon>Bacteria</taxon>
        <taxon>Bacillati</taxon>
        <taxon>Bacillota</taxon>
        <taxon>Bacilli</taxon>
        <taxon>Bacillales</taxon>
        <taxon>Candidatus Carbonibacillus</taxon>
    </lineage>
</organism>
<gene>
    <name evidence="6" type="ORF">BSOLF_1689</name>
</gene>
<reference evidence="7" key="1">
    <citation type="journal article" date="2018" name="Sci. Rep.">
        <title>Lignite coal burning seam in the remote Altai Mountains harbors a hydrogen-driven thermophilic microbial community.</title>
        <authorList>
            <person name="Kadnikov V.V."/>
            <person name="Mardanov A.V."/>
            <person name="Ivasenko D.A."/>
            <person name="Antsiferov D.V."/>
            <person name="Beletsky A.V."/>
            <person name="Karnachuk O.V."/>
            <person name="Ravin N.V."/>
        </authorList>
    </citation>
    <scope>NUCLEOTIDE SEQUENCE [LARGE SCALE GENOMIC DNA]</scope>
</reference>
<keyword evidence="4 6" id="KW-0067">ATP-binding</keyword>
<dbReference type="CDD" id="cd03257">
    <property type="entry name" value="ABC_NikE_OppD_transporters"/>
    <property type="match status" value="1"/>
</dbReference>
<dbReference type="Pfam" id="PF08352">
    <property type="entry name" value="oligo_HPY"/>
    <property type="match status" value="1"/>
</dbReference>